<comment type="catalytic activity">
    <reaction evidence="20">
        <text>(15S)-hydroxy-(5Z,8Z,11Z,13E)-eicosatetraenoate + NAD(+) = 15-oxo-(5Z,8Z,11Z,13E)-eicosatetraenoate + NADH + H(+)</text>
        <dbReference type="Rhea" id="RHEA:23260"/>
        <dbReference type="ChEBI" id="CHEBI:15378"/>
        <dbReference type="ChEBI" id="CHEBI:57409"/>
        <dbReference type="ChEBI" id="CHEBI:57410"/>
        <dbReference type="ChEBI" id="CHEBI:57540"/>
        <dbReference type="ChEBI" id="CHEBI:57945"/>
        <dbReference type="EC" id="1.1.1.232"/>
    </reaction>
    <physiologicalReaction direction="left-to-right" evidence="20">
        <dbReference type="Rhea" id="RHEA:23261"/>
    </physiologicalReaction>
</comment>
<dbReference type="STRING" id="105785.A0A2J7QR36"/>
<evidence type="ECO:0000313" key="23">
    <source>
        <dbReference type="EMBL" id="PNF31051.1"/>
    </source>
</evidence>
<evidence type="ECO:0000256" key="22">
    <source>
        <dbReference type="RuleBase" id="RU000363"/>
    </source>
</evidence>
<dbReference type="SUPFAM" id="SSF51735">
    <property type="entry name" value="NAD(P)-binding Rossmann-fold domains"/>
    <property type="match status" value="1"/>
</dbReference>
<evidence type="ECO:0000256" key="18">
    <source>
        <dbReference type="ARBA" id="ARBA00048739"/>
    </source>
</evidence>
<reference evidence="23 24" key="1">
    <citation type="submission" date="2017-12" db="EMBL/GenBank/DDBJ databases">
        <title>Hemimetabolous genomes reveal molecular basis of termite eusociality.</title>
        <authorList>
            <person name="Harrison M.C."/>
            <person name="Jongepier E."/>
            <person name="Robertson H.M."/>
            <person name="Arning N."/>
            <person name="Bitard-Feildel T."/>
            <person name="Chao H."/>
            <person name="Childers C.P."/>
            <person name="Dinh H."/>
            <person name="Doddapaneni H."/>
            <person name="Dugan S."/>
            <person name="Gowin J."/>
            <person name="Greiner C."/>
            <person name="Han Y."/>
            <person name="Hu H."/>
            <person name="Hughes D.S.T."/>
            <person name="Huylmans A.-K."/>
            <person name="Kemena C."/>
            <person name="Kremer L.P.M."/>
            <person name="Lee S.L."/>
            <person name="Lopez-Ezquerra A."/>
            <person name="Mallet L."/>
            <person name="Monroy-Kuhn J.M."/>
            <person name="Moser A."/>
            <person name="Murali S.C."/>
            <person name="Muzny D.M."/>
            <person name="Otani S."/>
            <person name="Piulachs M.-D."/>
            <person name="Poelchau M."/>
            <person name="Qu J."/>
            <person name="Schaub F."/>
            <person name="Wada-Katsumata A."/>
            <person name="Worley K.C."/>
            <person name="Xie Q."/>
            <person name="Ylla G."/>
            <person name="Poulsen M."/>
            <person name="Gibbs R.A."/>
            <person name="Schal C."/>
            <person name="Richards S."/>
            <person name="Belles X."/>
            <person name="Korb J."/>
            <person name="Bornberg-Bauer E."/>
        </authorList>
    </citation>
    <scope>NUCLEOTIDE SEQUENCE [LARGE SCALE GENOMIC DNA]</scope>
    <source>
        <tissue evidence="23">Whole body</tissue>
    </source>
</reference>
<evidence type="ECO:0000256" key="13">
    <source>
        <dbReference type="ARBA" id="ARBA00048144"/>
    </source>
</evidence>
<dbReference type="GO" id="GO:0016404">
    <property type="term" value="F:15-hydroxyprostaglandin dehydrogenase (NAD+) activity"/>
    <property type="evidence" value="ECO:0007669"/>
    <property type="project" value="UniProtKB-EC"/>
</dbReference>
<gene>
    <name evidence="23" type="ORF">B7P43_G17685</name>
</gene>
<organism evidence="23 24">
    <name type="scientific">Cryptotermes secundus</name>
    <dbReference type="NCBI Taxonomy" id="105785"/>
    <lineage>
        <taxon>Eukaryota</taxon>
        <taxon>Metazoa</taxon>
        <taxon>Ecdysozoa</taxon>
        <taxon>Arthropoda</taxon>
        <taxon>Hexapoda</taxon>
        <taxon>Insecta</taxon>
        <taxon>Pterygota</taxon>
        <taxon>Neoptera</taxon>
        <taxon>Polyneoptera</taxon>
        <taxon>Dictyoptera</taxon>
        <taxon>Blattodea</taxon>
        <taxon>Blattoidea</taxon>
        <taxon>Termitoidae</taxon>
        <taxon>Kalotermitidae</taxon>
        <taxon>Cryptotermitinae</taxon>
        <taxon>Cryptotermes</taxon>
    </lineage>
</organism>
<accession>A0A2J7QR36</accession>
<evidence type="ECO:0000256" key="4">
    <source>
        <dbReference type="ARBA" id="ARBA00039060"/>
    </source>
</evidence>
<comment type="catalytic activity">
    <reaction evidence="14">
        <text>resolvin D1 + NAD(+) = 17-oxoresolvin D1 + NADH + H(+)</text>
        <dbReference type="Rhea" id="RHEA:50128"/>
        <dbReference type="ChEBI" id="CHEBI:15378"/>
        <dbReference type="ChEBI" id="CHEBI:57540"/>
        <dbReference type="ChEBI" id="CHEBI:57945"/>
        <dbReference type="ChEBI" id="CHEBI:132079"/>
        <dbReference type="ChEBI" id="CHEBI:132081"/>
    </reaction>
    <physiologicalReaction direction="left-to-right" evidence="14">
        <dbReference type="Rhea" id="RHEA:50129"/>
    </physiologicalReaction>
</comment>
<dbReference type="InterPro" id="IPR036291">
    <property type="entry name" value="NAD(P)-bd_dom_sf"/>
</dbReference>
<protein>
    <recommendedName>
        <fullName evidence="5">15-hydroxyprostaglandin dehydrogenase [NAD(+)]</fullName>
        <ecNumber evidence="3">1.1.1.141</ecNumber>
        <ecNumber evidence="4">1.1.1.232</ecNumber>
    </recommendedName>
    <alternativeName>
        <fullName evidence="7">Eicosanoid/docosanoid dehydrogenase [NAD(+)]</fullName>
    </alternativeName>
    <alternativeName>
        <fullName evidence="6">Prostaglandin dehydrogenase 1</fullName>
    </alternativeName>
</protein>
<evidence type="ECO:0000256" key="9">
    <source>
        <dbReference type="ARBA" id="ARBA00047325"/>
    </source>
</evidence>
<dbReference type="FunFam" id="3.40.50.720:FF:000149">
    <property type="entry name" value="15-hydroxyprostaglandin dehydrogenase [NAD(+)]"/>
    <property type="match status" value="1"/>
</dbReference>
<keyword evidence="24" id="KW-1185">Reference proteome</keyword>
<dbReference type="OrthoDB" id="417891at2759"/>
<comment type="catalytic activity">
    <reaction evidence="11">
        <text>14-hydroxy-(4Z,7Z,10Z,12E,16Z,19Z)-docosahexaenoate + NAD(+) = 14-oxo-(4Z,7Z,10Z,12E,16Z,19Z)-docosahexaenoate + NADH + H(+)</text>
        <dbReference type="Rhea" id="RHEA:48952"/>
        <dbReference type="ChEBI" id="CHEBI:15378"/>
        <dbReference type="ChEBI" id="CHEBI:57540"/>
        <dbReference type="ChEBI" id="CHEBI:57945"/>
        <dbReference type="ChEBI" id="CHEBI:90866"/>
        <dbReference type="ChEBI" id="CHEBI:90867"/>
    </reaction>
    <physiologicalReaction direction="left-to-right" evidence="11">
        <dbReference type="Rhea" id="RHEA:48953"/>
    </physiologicalReaction>
</comment>
<evidence type="ECO:0000256" key="19">
    <source>
        <dbReference type="ARBA" id="ARBA00048921"/>
    </source>
</evidence>
<dbReference type="EC" id="1.1.1.141" evidence="3"/>
<comment type="caution">
    <text evidence="23">The sequence shown here is derived from an EMBL/GenBank/DDBJ whole genome shotgun (WGS) entry which is preliminary data.</text>
</comment>
<evidence type="ECO:0000256" key="11">
    <source>
        <dbReference type="ARBA" id="ARBA00048008"/>
    </source>
</evidence>
<comment type="catalytic activity">
    <reaction evidence="21">
        <text>resolvin E1 + NAD(+) = 18-oxo-resolvin E1 + NADH + H(+)</text>
        <dbReference type="Rhea" id="RHEA:49244"/>
        <dbReference type="ChEBI" id="CHEBI:15378"/>
        <dbReference type="ChEBI" id="CHEBI:57540"/>
        <dbReference type="ChEBI" id="CHEBI:57945"/>
        <dbReference type="ChEBI" id="CHEBI:91000"/>
        <dbReference type="ChEBI" id="CHEBI:91001"/>
    </reaction>
    <physiologicalReaction direction="left-to-right" evidence="21">
        <dbReference type="Rhea" id="RHEA:49245"/>
    </physiologicalReaction>
</comment>
<evidence type="ECO:0000256" key="8">
    <source>
        <dbReference type="ARBA" id="ARBA00045705"/>
    </source>
</evidence>
<evidence type="ECO:0000256" key="6">
    <source>
        <dbReference type="ARBA" id="ARBA00041812"/>
    </source>
</evidence>
<comment type="catalytic activity">
    <reaction evidence="19">
        <text>resolvin D2 + NAD(+) = 16-oxoresolvin D2 + NADH + H(+)</text>
        <dbReference type="Rhea" id="RHEA:53588"/>
        <dbReference type="ChEBI" id="CHEBI:15378"/>
        <dbReference type="ChEBI" id="CHEBI:57540"/>
        <dbReference type="ChEBI" id="CHEBI:57945"/>
        <dbReference type="ChEBI" id="CHEBI:133367"/>
        <dbReference type="ChEBI" id="CHEBI:137498"/>
    </reaction>
    <physiologicalReaction direction="left-to-right" evidence="19">
        <dbReference type="Rhea" id="RHEA:53589"/>
    </physiologicalReaction>
</comment>
<comment type="catalytic activity">
    <reaction evidence="12">
        <text>15-oxo-(5S,6R)-dihydroxy-(7E,9E,11Z)-eicosatrienoate + NADH + H(+) = (5S,6R,15S)-trihydroxy-(7E,9E,11Z)-eicosatrienoate + NAD(+)</text>
        <dbReference type="Rhea" id="RHEA:41596"/>
        <dbReference type="ChEBI" id="CHEBI:15378"/>
        <dbReference type="ChEBI" id="CHEBI:57540"/>
        <dbReference type="ChEBI" id="CHEBI:57945"/>
        <dbReference type="ChEBI" id="CHEBI:78325"/>
        <dbReference type="ChEBI" id="CHEBI:78329"/>
    </reaction>
    <physiologicalReaction direction="left-to-right" evidence="12">
        <dbReference type="Rhea" id="RHEA:41597"/>
    </physiologicalReaction>
</comment>
<dbReference type="GO" id="GO:0047034">
    <property type="term" value="F:15-hydroxyicosatetraenoate dehydrogenase activity"/>
    <property type="evidence" value="ECO:0007669"/>
    <property type="project" value="UniProtKB-EC"/>
</dbReference>
<comment type="function">
    <text evidence="8">Catalyzes the NAD-dependent dehydrogenation (oxidation) of a broad array of hydroxylated polyunsaturated fatty acids (mainly eicosanoids and docosanoids, including prostaglandins, lipoxins and resolvins), yielding their corresponding keto (oxo) metabolites. Decreases the levels of the pro-proliferative prostaglandins such as prostaglandin E2 (whose activity is increased in cancer because of an increase in the expression of cyclooxygenase 2) and generates oxo-fatty acid products that can profoundly influence cell function by abrogating pro-inflammatory cytokine expression. Converts resolvins E1, D1 and D2 to their oxo products, which represents a mode of resolvin inactivation. Resolvin E1 plays important roles during the resolution phase of acute inflammation, while resolvins D1 and D2 have a unique role in obesity-induced adipose inflammation.</text>
</comment>
<dbReference type="FunCoup" id="A0A2J7QR36">
    <property type="interactions" value="85"/>
</dbReference>
<sequence length="257" mass="27668">MDLNGKVAIVTGAANGIGLATVKHLLKNGAKGVAMCDIDSQNGEEAALLVTKEYGEDRAIFIKTDVTEQQDLEDAFRKTKETFGSIDIVVNNAGIVGDYRWEREIKINVEGVVRGTQLALEYMGKHKGGEGGAVVNVASVAGLGLKSACPVYDGTKFFVVGYSQAISFPPLDKSHGVRVLCICPGFTDTPIATGVLNAYENLKVDTKEIMSYFTMQQPDHVAEGIVHILREGATGTVWVSNNCQPVYQVDFPELVKP</sequence>
<dbReference type="PANTHER" id="PTHR44229">
    <property type="entry name" value="15-HYDROXYPROSTAGLANDIN DEHYDROGENASE [NAD(+)]"/>
    <property type="match status" value="1"/>
</dbReference>
<dbReference type="PRINTS" id="PR00080">
    <property type="entry name" value="SDRFAMILY"/>
</dbReference>
<comment type="catalytic activity">
    <reaction evidence="18">
        <text>prostaglandin E2 + NAD(+) = 15-oxoprostaglandin E2 + NADH + H(+)</text>
        <dbReference type="Rhea" id="RHEA:11876"/>
        <dbReference type="ChEBI" id="CHEBI:15378"/>
        <dbReference type="ChEBI" id="CHEBI:57400"/>
        <dbReference type="ChEBI" id="CHEBI:57540"/>
        <dbReference type="ChEBI" id="CHEBI:57945"/>
        <dbReference type="ChEBI" id="CHEBI:606564"/>
        <dbReference type="EC" id="1.1.1.141"/>
    </reaction>
    <physiologicalReaction direction="left-to-right" evidence="18">
        <dbReference type="Rhea" id="RHEA:11877"/>
    </physiologicalReaction>
</comment>
<comment type="catalytic activity">
    <reaction evidence="16">
        <text>lipoxin A4 + NAD(+) = 15-oxo-(5S,6R)-dihydroxy-(7E,9E,11Z,13E)-eicosatetraenoate + NADH + H(+)</text>
        <dbReference type="Rhea" id="RHEA:41572"/>
        <dbReference type="ChEBI" id="CHEBI:15378"/>
        <dbReference type="ChEBI" id="CHEBI:57540"/>
        <dbReference type="ChEBI" id="CHEBI:57945"/>
        <dbReference type="ChEBI" id="CHEBI:67026"/>
        <dbReference type="ChEBI" id="CHEBI:78311"/>
    </reaction>
    <physiologicalReaction direction="left-to-right" evidence="16">
        <dbReference type="Rhea" id="RHEA:41573"/>
    </physiologicalReaction>
</comment>
<evidence type="ECO:0000256" key="12">
    <source>
        <dbReference type="ARBA" id="ARBA00048140"/>
    </source>
</evidence>
<dbReference type="Proteomes" id="UP000235965">
    <property type="component" value="Unassembled WGS sequence"/>
</dbReference>
<evidence type="ECO:0000256" key="10">
    <source>
        <dbReference type="ARBA" id="ARBA00047672"/>
    </source>
</evidence>
<evidence type="ECO:0000256" key="2">
    <source>
        <dbReference type="ARBA" id="ARBA00023002"/>
    </source>
</evidence>
<dbReference type="Pfam" id="PF00106">
    <property type="entry name" value="adh_short"/>
    <property type="match status" value="1"/>
</dbReference>
<evidence type="ECO:0000313" key="24">
    <source>
        <dbReference type="Proteomes" id="UP000235965"/>
    </source>
</evidence>
<dbReference type="GO" id="GO:0005737">
    <property type="term" value="C:cytoplasm"/>
    <property type="evidence" value="ECO:0007669"/>
    <property type="project" value="TreeGrafter"/>
</dbReference>
<name>A0A2J7QR36_9NEOP</name>
<comment type="catalytic activity">
    <reaction evidence="13">
        <text>(11R)-hydroxy-(5Z,8Z,12E,14Z)-eicosatetraenoate + NAD(+) = 11-oxo-(5Z,8Z,12E,14Z)-eicosatetraenoate + NADH + H(+)</text>
        <dbReference type="Rhea" id="RHEA:48640"/>
        <dbReference type="ChEBI" id="CHEBI:15378"/>
        <dbReference type="ChEBI" id="CHEBI:57540"/>
        <dbReference type="ChEBI" id="CHEBI:57945"/>
        <dbReference type="ChEBI" id="CHEBI:78836"/>
        <dbReference type="ChEBI" id="CHEBI:90697"/>
    </reaction>
    <physiologicalReaction direction="left-to-right" evidence="13">
        <dbReference type="Rhea" id="RHEA:48641"/>
    </physiologicalReaction>
</comment>
<keyword evidence="2" id="KW-0560">Oxidoreductase</keyword>
<dbReference type="PRINTS" id="PR00081">
    <property type="entry name" value="GDHRDH"/>
</dbReference>
<proteinExistence type="inferred from homology"/>
<comment type="catalytic activity">
    <reaction evidence="10">
        <text>resolvin D1 + NAD(+) = 8-oxoresolvin D1 + NADH + H(+)</text>
        <dbReference type="Rhea" id="RHEA:50124"/>
        <dbReference type="ChEBI" id="CHEBI:15378"/>
        <dbReference type="ChEBI" id="CHEBI:57540"/>
        <dbReference type="ChEBI" id="CHEBI:57945"/>
        <dbReference type="ChEBI" id="CHEBI:132079"/>
        <dbReference type="ChEBI" id="CHEBI:132080"/>
    </reaction>
    <physiologicalReaction direction="left-to-right" evidence="10">
        <dbReference type="Rhea" id="RHEA:50125"/>
    </physiologicalReaction>
</comment>
<evidence type="ECO:0000256" key="16">
    <source>
        <dbReference type="ARBA" id="ARBA00048535"/>
    </source>
</evidence>
<dbReference type="EC" id="1.1.1.232" evidence="4"/>
<evidence type="ECO:0000256" key="1">
    <source>
        <dbReference type="ARBA" id="ARBA00006484"/>
    </source>
</evidence>
<comment type="catalytic activity">
    <reaction evidence="9">
        <text>prostaglandin E1 + NAD(+) = 15-oxoprostaglandin E1 + NADH + H(+)</text>
        <dbReference type="Rhea" id="RHEA:16477"/>
        <dbReference type="ChEBI" id="CHEBI:15378"/>
        <dbReference type="ChEBI" id="CHEBI:57397"/>
        <dbReference type="ChEBI" id="CHEBI:57401"/>
        <dbReference type="ChEBI" id="CHEBI:57540"/>
        <dbReference type="ChEBI" id="CHEBI:57945"/>
    </reaction>
    <physiologicalReaction direction="left-to-right" evidence="9">
        <dbReference type="Rhea" id="RHEA:16478"/>
    </physiologicalReaction>
</comment>
<comment type="catalytic activity">
    <reaction evidence="15">
        <text>resolvin D2 + NAD(+) = 7-oxoresolvin D2 + NADH + H(+)</text>
        <dbReference type="Rhea" id="RHEA:53584"/>
        <dbReference type="ChEBI" id="CHEBI:15378"/>
        <dbReference type="ChEBI" id="CHEBI:57540"/>
        <dbReference type="ChEBI" id="CHEBI:57945"/>
        <dbReference type="ChEBI" id="CHEBI:133367"/>
        <dbReference type="ChEBI" id="CHEBI:137497"/>
    </reaction>
    <physiologicalReaction direction="left-to-right" evidence="15">
        <dbReference type="Rhea" id="RHEA:53585"/>
    </physiologicalReaction>
</comment>
<dbReference type="InterPro" id="IPR002347">
    <property type="entry name" value="SDR_fam"/>
</dbReference>
<evidence type="ECO:0000256" key="5">
    <source>
        <dbReference type="ARBA" id="ARBA00040276"/>
    </source>
</evidence>
<evidence type="ECO:0000256" key="3">
    <source>
        <dbReference type="ARBA" id="ARBA00038968"/>
    </source>
</evidence>
<comment type="similarity">
    <text evidence="1 22">Belongs to the short-chain dehydrogenases/reductases (SDR) family.</text>
</comment>
<evidence type="ECO:0000256" key="17">
    <source>
        <dbReference type="ARBA" id="ARBA00048611"/>
    </source>
</evidence>
<evidence type="ECO:0000256" key="20">
    <source>
        <dbReference type="ARBA" id="ARBA00049151"/>
    </source>
</evidence>
<dbReference type="AlphaFoldDB" id="A0A2J7QR36"/>
<dbReference type="InParanoid" id="A0A2J7QR36"/>
<evidence type="ECO:0000256" key="14">
    <source>
        <dbReference type="ARBA" id="ARBA00048170"/>
    </source>
</evidence>
<dbReference type="Gene3D" id="3.40.50.720">
    <property type="entry name" value="NAD(P)-binding Rossmann-like Domain"/>
    <property type="match status" value="1"/>
</dbReference>
<evidence type="ECO:0000256" key="7">
    <source>
        <dbReference type="ARBA" id="ARBA00042026"/>
    </source>
</evidence>
<evidence type="ECO:0000256" key="15">
    <source>
        <dbReference type="ARBA" id="ARBA00048393"/>
    </source>
</evidence>
<evidence type="ECO:0000256" key="21">
    <source>
        <dbReference type="ARBA" id="ARBA00049188"/>
    </source>
</evidence>
<comment type="catalytic activity">
    <reaction evidence="17">
        <text>prostaglandin A1 + NAD(+) = 15-oxo-prostaglandin A1 + NADH + H(+)</text>
        <dbReference type="Rhea" id="RHEA:41263"/>
        <dbReference type="ChEBI" id="CHEBI:15378"/>
        <dbReference type="ChEBI" id="CHEBI:57398"/>
        <dbReference type="ChEBI" id="CHEBI:57540"/>
        <dbReference type="ChEBI" id="CHEBI:57945"/>
        <dbReference type="ChEBI" id="CHEBI:85072"/>
    </reaction>
    <physiologicalReaction direction="left-to-right" evidence="17">
        <dbReference type="Rhea" id="RHEA:41264"/>
    </physiologicalReaction>
</comment>
<dbReference type="EMBL" id="NEVH01011985">
    <property type="protein sequence ID" value="PNF31051.1"/>
    <property type="molecule type" value="Genomic_DNA"/>
</dbReference>
<dbReference type="PANTHER" id="PTHR44229:SF4">
    <property type="entry name" value="15-HYDROXYPROSTAGLANDIN DEHYDROGENASE [NAD(+)]"/>
    <property type="match status" value="1"/>
</dbReference>